<dbReference type="OrthoDB" id="3247966at2759"/>
<evidence type="ECO:0000313" key="1">
    <source>
        <dbReference type="EMBL" id="KAG2108254.1"/>
    </source>
</evidence>
<name>A0A9P7F7D6_9AGAM</name>
<dbReference type="EMBL" id="JABBWM010000028">
    <property type="protein sequence ID" value="KAG2108254.1"/>
    <property type="molecule type" value="Genomic_DNA"/>
</dbReference>
<dbReference type="SUPFAM" id="SSF56112">
    <property type="entry name" value="Protein kinase-like (PK-like)"/>
    <property type="match status" value="1"/>
</dbReference>
<proteinExistence type="predicted"/>
<dbReference type="GeneID" id="64692230"/>
<feature type="non-terminal residue" evidence="1">
    <location>
        <position position="1"/>
    </location>
</feature>
<gene>
    <name evidence="1" type="ORF">F5147DRAFT_524744</name>
</gene>
<organism evidence="1 2">
    <name type="scientific">Suillus discolor</name>
    <dbReference type="NCBI Taxonomy" id="1912936"/>
    <lineage>
        <taxon>Eukaryota</taxon>
        <taxon>Fungi</taxon>
        <taxon>Dikarya</taxon>
        <taxon>Basidiomycota</taxon>
        <taxon>Agaricomycotina</taxon>
        <taxon>Agaricomycetes</taxon>
        <taxon>Agaricomycetidae</taxon>
        <taxon>Boletales</taxon>
        <taxon>Suillineae</taxon>
        <taxon>Suillaceae</taxon>
        <taxon>Suillus</taxon>
    </lineage>
</organism>
<dbReference type="GO" id="GO:0004672">
    <property type="term" value="F:protein kinase activity"/>
    <property type="evidence" value="ECO:0007669"/>
    <property type="project" value="InterPro"/>
</dbReference>
<sequence>CLIVVSQTKLLISFDLTKEVHQQCASGGFTPALYSFEHLPGGWYMVVMEFITDNYCCLGELSYPCPHHNVLTAKLQSLHQEHYVHGDIRHTNVMVKKDRSPGFKLVDFDWSGIIGEIRYPMNI</sequence>
<dbReference type="Proteomes" id="UP000823399">
    <property type="component" value="Unassembled WGS sequence"/>
</dbReference>
<dbReference type="AlphaFoldDB" id="A0A9P7F7D6"/>
<protein>
    <submittedName>
        <fullName evidence="1">Uncharacterized protein</fullName>
    </submittedName>
</protein>
<feature type="non-terminal residue" evidence="1">
    <location>
        <position position="123"/>
    </location>
</feature>
<comment type="caution">
    <text evidence="1">The sequence shown here is derived from an EMBL/GenBank/DDBJ whole genome shotgun (WGS) entry which is preliminary data.</text>
</comment>
<reference evidence="1" key="1">
    <citation type="journal article" date="2020" name="New Phytol.">
        <title>Comparative genomics reveals dynamic genome evolution in host specialist ectomycorrhizal fungi.</title>
        <authorList>
            <person name="Lofgren L.A."/>
            <person name="Nguyen N.H."/>
            <person name="Vilgalys R."/>
            <person name="Ruytinx J."/>
            <person name="Liao H.L."/>
            <person name="Branco S."/>
            <person name="Kuo A."/>
            <person name="LaButti K."/>
            <person name="Lipzen A."/>
            <person name="Andreopoulos W."/>
            <person name="Pangilinan J."/>
            <person name="Riley R."/>
            <person name="Hundley H."/>
            <person name="Na H."/>
            <person name="Barry K."/>
            <person name="Grigoriev I.V."/>
            <person name="Stajich J.E."/>
            <person name="Kennedy P.G."/>
        </authorList>
    </citation>
    <scope>NUCLEOTIDE SEQUENCE</scope>
    <source>
        <strain evidence="1">FC423</strain>
    </source>
</reference>
<dbReference type="Gene3D" id="1.10.510.10">
    <property type="entry name" value="Transferase(Phosphotransferase) domain 1"/>
    <property type="match status" value="1"/>
</dbReference>
<dbReference type="InterPro" id="IPR011009">
    <property type="entry name" value="Kinase-like_dom_sf"/>
</dbReference>
<keyword evidence="2" id="KW-1185">Reference proteome</keyword>
<dbReference type="RefSeq" id="XP_041292773.1">
    <property type="nucleotide sequence ID" value="XM_041429971.1"/>
</dbReference>
<accession>A0A9P7F7D6</accession>
<evidence type="ECO:0000313" key="2">
    <source>
        <dbReference type="Proteomes" id="UP000823399"/>
    </source>
</evidence>
<dbReference type="PROSITE" id="PS00109">
    <property type="entry name" value="PROTEIN_KINASE_TYR"/>
    <property type="match status" value="1"/>
</dbReference>
<dbReference type="InterPro" id="IPR008266">
    <property type="entry name" value="Tyr_kinase_AS"/>
</dbReference>